<name>A0A7R8WCP8_9CRUS</name>
<dbReference type="AlphaFoldDB" id="A0A7R8WCP8"/>
<accession>A0A7R8WCP8</accession>
<protein>
    <submittedName>
        <fullName evidence="1">Uncharacterized protein</fullName>
    </submittedName>
</protein>
<gene>
    <name evidence="1" type="ORF">CTOB1V02_LOCUS7043</name>
</gene>
<evidence type="ECO:0000313" key="1">
    <source>
        <dbReference type="EMBL" id="CAD7229170.1"/>
    </source>
</evidence>
<reference evidence="1" key="1">
    <citation type="submission" date="2020-11" db="EMBL/GenBank/DDBJ databases">
        <authorList>
            <person name="Tran Van P."/>
        </authorList>
    </citation>
    <scope>NUCLEOTIDE SEQUENCE</scope>
</reference>
<organism evidence="1">
    <name type="scientific">Cyprideis torosa</name>
    <dbReference type="NCBI Taxonomy" id="163714"/>
    <lineage>
        <taxon>Eukaryota</taxon>
        <taxon>Metazoa</taxon>
        <taxon>Ecdysozoa</taxon>
        <taxon>Arthropoda</taxon>
        <taxon>Crustacea</taxon>
        <taxon>Oligostraca</taxon>
        <taxon>Ostracoda</taxon>
        <taxon>Podocopa</taxon>
        <taxon>Podocopida</taxon>
        <taxon>Cytherocopina</taxon>
        <taxon>Cytheroidea</taxon>
        <taxon>Cytherideidae</taxon>
        <taxon>Cyprideis</taxon>
    </lineage>
</organism>
<feature type="non-terminal residue" evidence="1">
    <location>
        <position position="1"/>
    </location>
</feature>
<proteinExistence type="predicted"/>
<sequence length="127" mass="14579">MFVETIDAGEFIFDHGTSESPVSLESDGYLLHQTFGLTRENWKLLRFQLQRQKLLSGIAQQPEGSAQVLLGGQLILPWPVRLLFHFLLLPPDLFTFSWQSKGVLTWWCRATVQRHQTRFTVTVLAPP</sequence>
<dbReference type="EMBL" id="OB661908">
    <property type="protein sequence ID" value="CAD7229170.1"/>
    <property type="molecule type" value="Genomic_DNA"/>
</dbReference>